<dbReference type="Gene3D" id="3.40.50.1820">
    <property type="entry name" value="alpha/beta hydrolase"/>
    <property type="match status" value="1"/>
</dbReference>
<feature type="non-terminal residue" evidence="1">
    <location>
        <position position="99"/>
    </location>
</feature>
<dbReference type="GeneID" id="94434859"/>
<dbReference type="SUPFAM" id="SSF53474">
    <property type="entry name" value="alpha/beta-Hydrolases"/>
    <property type="match status" value="1"/>
</dbReference>
<gene>
    <name evidence="1" type="ORF">CSUI_011550</name>
</gene>
<dbReference type="VEuPathDB" id="ToxoDB:CSUI_011550"/>
<dbReference type="OrthoDB" id="336047at2759"/>
<accession>A0A2C6JRG9</accession>
<dbReference type="AlphaFoldDB" id="A0A2C6JRG9"/>
<dbReference type="RefSeq" id="XP_067916376.1">
    <property type="nucleotide sequence ID" value="XM_068071648.1"/>
</dbReference>
<comment type="caution">
    <text evidence="1">The sequence shown here is derived from an EMBL/GenBank/DDBJ whole genome shotgun (WGS) entry which is preliminary data.</text>
</comment>
<evidence type="ECO:0000313" key="2">
    <source>
        <dbReference type="Proteomes" id="UP000221165"/>
    </source>
</evidence>
<dbReference type="InterPro" id="IPR029058">
    <property type="entry name" value="AB_hydrolase_fold"/>
</dbReference>
<protein>
    <submittedName>
        <fullName evidence="1">Alpha beta fold family protein</fullName>
    </submittedName>
</protein>
<proteinExistence type="predicted"/>
<dbReference type="EMBL" id="MIGC01013400">
    <property type="protein sequence ID" value="PHJ14640.1"/>
    <property type="molecule type" value="Genomic_DNA"/>
</dbReference>
<name>A0A2C6JRG9_9APIC</name>
<organism evidence="1 2">
    <name type="scientific">Cystoisospora suis</name>
    <dbReference type="NCBI Taxonomy" id="483139"/>
    <lineage>
        <taxon>Eukaryota</taxon>
        <taxon>Sar</taxon>
        <taxon>Alveolata</taxon>
        <taxon>Apicomplexa</taxon>
        <taxon>Conoidasida</taxon>
        <taxon>Coccidia</taxon>
        <taxon>Eucoccidiorida</taxon>
        <taxon>Eimeriorina</taxon>
        <taxon>Sarcocystidae</taxon>
        <taxon>Cystoisospora</taxon>
    </lineage>
</organism>
<keyword evidence="2" id="KW-1185">Reference proteome</keyword>
<dbReference type="Proteomes" id="UP000221165">
    <property type="component" value="Unassembled WGS sequence"/>
</dbReference>
<reference evidence="1 2" key="1">
    <citation type="journal article" date="2017" name="Int. J. Parasitol.">
        <title>The genome of the protozoan parasite Cystoisospora suis and a reverse vaccinology approach to identify vaccine candidates.</title>
        <authorList>
            <person name="Palmieri N."/>
            <person name="Shrestha A."/>
            <person name="Ruttkowski B."/>
            <person name="Beck T."/>
            <person name="Vogl C."/>
            <person name="Tomley F."/>
            <person name="Blake D.P."/>
            <person name="Joachim A."/>
        </authorList>
    </citation>
    <scope>NUCLEOTIDE SEQUENCE [LARGE SCALE GENOMIC DNA]</scope>
    <source>
        <strain evidence="1 2">Wien I</strain>
    </source>
</reference>
<sequence length="99" mass="11162">MKQDQPATVEEKVEYVSPDGRKRTITHKCILNRLTLDLKTYLSKIKKTKQILLIHGSADTTIPVEDALQLANALPTEKRKVVIIEKASHDLLDTQAIKT</sequence>
<evidence type="ECO:0000313" key="1">
    <source>
        <dbReference type="EMBL" id="PHJ14640.1"/>
    </source>
</evidence>